<proteinExistence type="predicted"/>
<keyword evidence="2" id="KW-1185">Reference proteome</keyword>
<sequence length="653" mass="72752">MSTRNVNSGHWRGRGRGGQRQNRGGSGRNFERTDINSRLGYSNNSYNRFDDEEMSRSNSQNRGSNPYGRGRNTRNSSRPHDTVSNDPAVSVLGVRGGHIGALLSFLEGSCNSDLEIVESKQHNDEVVITVKTYGMAKALVNLSGISFSGSKLIIRHKNSHLKGPRNENKTVQLEAIKSFLQRRYDSSQRLLDLSRMDADGDLMEAKVQGFCSLSLKSNLPAVFFKLAQSLNIDPVTVVLSYNRLKDLSFLSTLGTYLPNVANISFESNNLVSYSSITPLAECKNIKIEGLIFNDNPFKDMDIRKNGDEINYRTKISDMFPNLKVLDGSPVQAAMQFGVEQEVVSSLMDLPRKIAPSFCDNDITRNATFDFLGKFFDLYDNDRNTLINYYDTSALFSITVNADYEDMRKGTGKWQDYHGVDRNLKRYTELTVRSARLHIGGETIIKFINTLPKTDHPTTQQERFCFDAWQPDCMIPLGSSTPTMGAYIHITIHGEFTDVRSNSRRAFDRTFILSTPTEGSRSQMAGLPYTIISDALTLRAVPAIAAWMAASSDAPPPQQYTMPAPQPTPQMLAPQPTAQASIQMAPQPIPSTSLTILPDQQSLVQALQQRTNLTAEFALQCLQEMHWNLDVASNAVQQLHSAGQLPPEAFMPSQ</sequence>
<accession>A0ACC2RKG4</accession>
<dbReference type="Proteomes" id="UP001165960">
    <property type="component" value="Unassembled WGS sequence"/>
</dbReference>
<protein>
    <submittedName>
        <fullName evidence="1">Nuclear mRNA export, poly(A)+RNA binding protein</fullName>
    </submittedName>
</protein>
<evidence type="ECO:0000313" key="2">
    <source>
        <dbReference type="Proteomes" id="UP001165960"/>
    </source>
</evidence>
<gene>
    <name evidence="1" type="primary">MEX67_1</name>
    <name evidence="1" type="ORF">DSO57_1013189</name>
</gene>
<evidence type="ECO:0000313" key="1">
    <source>
        <dbReference type="EMBL" id="KAJ9050587.1"/>
    </source>
</evidence>
<comment type="caution">
    <text evidence="1">The sequence shown here is derived from an EMBL/GenBank/DDBJ whole genome shotgun (WGS) entry which is preliminary data.</text>
</comment>
<dbReference type="EMBL" id="QTSX02007148">
    <property type="protein sequence ID" value="KAJ9050587.1"/>
    <property type="molecule type" value="Genomic_DNA"/>
</dbReference>
<name>A0ACC2RKG4_9FUNG</name>
<reference evidence="1" key="1">
    <citation type="submission" date="2022-04" db="EMBL/GenBank/DDBJ databases">
        <title>Genome of the entomopathogenic fungus Entomophthora muscae.</title>
        <authorList>
            <person name="Elya C."/>
            <person name="Lovett B.R."/>
            <person name="Lee E."/>
            <person name="Macias A.M."/>
            <person name="Hajek A.E."/>
            <person name="De Bivort B.L."/>
            <person name="Kasson M.T."/>
            <person name="De Fine Licht H.H."/>
            <person name="Stajich J.E."/>
        </authorList>
    </citation>
    <scope>NUCLEOTIDE SEQUENCE</scope>
    <source>
        <strain evidence="1">Berkeley</strain>
    </source>
</reference>
<organism evidence="1 2">
    <name type="scientific">Entomophthora muscae</name>
    <dbReference type="NCBI Taxonomy" id="34485"/>
    <lineage>
        <taxon>Eukaryota</taxon>
        <taxon>Fungi</taxon>
        <taxon>Fungi incertae sedis</taxon>
        <taxon>Zoopagomycota</taxon>
        <taxon>Entomophthoromycotina</taxon>
        <taxon>Entomophthoromycetes</taxon>
        <taxon>Entomophthorales</taxon>
        <taxon>Entomophthoraceae</taxon>
        <taxon>Entomophthora</taxon>
    </lineage>
</organism>